<dbReference type="OrthoDB" id="118685at2"/>
<evidence type="ECO:0000256" key="1">
    <source>
        <dbReference type="SAM" id="Phobius"/>
    </source>
</evidence>
<feature type="transmembrane region" description="Helical" evidence="1">
    <location>
        <begin position="293"/>
        <end position="312"/>
    </location>
</feature>
<proteinExistence type="predicted"/>
<feature type="transmembrane region" description="Helical" evidence="1">
    <location>
        <begin position="182"/>
        <end position="205"/>
    </location>
</feature>
<dbReference type="Proteomes" id="UP000094147">
    <property type="component" value="Chromosome"/>
</dbReference>
<protein>
    <submittedName>
        <fullName evidence="2">Uncharacterized protein</fullName>
    </submittedName>
</protein>
<feature type="transmembrane region" description="Helical" evidence="1">
    <location>
        <begin position="212"/>
        <end position="232"/>
    </location>
</feature>
<reference evidence="3" key="1">
    <citation type="submission" date="2015-08" db="EMBL/GenBank/DDBJ databases">
        <authorList>
            <person name="Kim K.M."/>
        </authorList>
    </citation>
    <scope>NUCLEOTIDE SEQUENCE [LARGE SCALE GENOMIC DNA]</scope>
    <source>
        <strain evidence="3">KCTC 23892</strain>
    </source>
</reference>
<name>A0A1B3B920_9GAMM</name>
<feature type="transmembrane region" description="Helical" evidence="1">
    <location>
        <begin position="85"/>
        <end position="104"/>
    </location>
</feature>
<dbReference type="AlphaFoldDB" id="A0A1B3B920"/>
<dbReference type="RefSeq" id="WP_068989448.1">
    <property type="nucleotide sequence ID" value="NZ_CP012418.1"/>
</dbReference>
<dbReference type="STRING" id="1144748.KS2013_570"/>
<keyword evidence="1" id="KW-1133">Transmembrane helix</keyword>
<gene>
    <name evidence="2" type="ORF">KS2013_570</name>
</gene>
<dbReference type="KEGG" id="ksd:KS2013_570"/>
<dbReference type="EMBL" id="CP012418">
    <property type="protein sequence ID" value="AOE49294.1"/>
    <property type="molecule type" value="Genomic_DNA"/>
</dbReference>
<feature type="transmembrane region" description="Helical" evidence="1">
    <location>
        <begin position="139"/>
        <end position="162"/>
    </location>
</feature>
<keyword evidence="3" id="KW-1185">Reference proteome</keyword>
<dbReference type="PATRIC" id="fig|1144748.3.peg.577"/>
<accession>A0A1B3B920</accession>
<organism evidence="2 3">
    <name type="scientific">Kangiella sediminilitoris</name>
    <dbReference type="NCBI Taxonomy" id="1144748"/>
    <lineage>
        <taxon>Bacteria</taxon>
        <taxon>Pseudomonadati</taxon>
        <taxon>Pseudomonadota</taxon>
        <taxon>Gammaproteobacteria</taxon>
        <taxon>Kangiellales</taxon>
        <taxon>Kangiellaceae</taxon>
        <taxon>Kangiella</taxon>
    </lineage>
</organism>
<keyword evidence="1" id="KW-0472">Membrane</keyword>
<evidence type="ECO:0000313" key="3">
    <source>
        <dbReference type="Proteomes" id="UP000094147"/>
    </source>
</evidence>
<feature type="transmembrane region" description="Helical" evidence="1">
    <location>
        <begin position="20"/>
        <end position="41"/>
    </location>
</feature>
<evidence type="ECO:0000313" key="2">
    <source>
        <dbReference type="EMBL" id="AOE49294.1"/>
    </source>
</evidence>
<sequence length="320" mass="35759">MNTFGTLLKREFWENKTGFFWVPLVITGITLFTAILGLIIVSNGNIETVRYGSHDLSSLFKLYDVSVDNDIKAFATQSALYSAVYSYYMVLGIVGFFYCLGSLYDDRKDKSILFWKSMPVSDAQTVLSKVVSVAIIAPFIYWLVIVATNLSMLIIATIFAWVSDVNAWTTLWANSGFIKVSLYQLAAIYMAMLWAIPFIGYLLLVSSWTKKVPFLVATVPPVLVIIAEGMIFKTGHVISFLGEKIFGVVQALIAPFNSLAKEFSQKRAEVEDDLSFIADELEFMNFGQQLSDAGFWIGVILGAAMIGAAIYIRRFRDEAF</sequence>
<keyword evidence="1" id="KW-0812">Transmembrane</keyword>